<dbReference type="AlphaFoldDB" id="A0AAW1HM87"/>
<reference evidence="3" key="1">
    <citation type="submission" date="2024-03" db="EMBL/GenBank/DDBJ databases">
        <title>WGS assembly of Saponaria officinalis var. Norfolk2.</title>
        <authorList>
            <person name="Jenkins J."/>
            <person name="Shu S."/>
            <person name="Grimwood J."/>
            <person name="Barry K."/>
            <person name="Goodstein D."/>
            <person name="Schmutz J."/>
            <person name="Leebens-Mack J."/>
            <person name="Osbourn A."/>
        </authorList>
    </citation>
    <scope>NUCLEOTIDE SEQUENCE [LARGE SCALE GENOMIC DNA]</scope>
    <source>
        <strain evidence="3">JIC</strain>
    </source>
</reference>
<dbReference type="EMBL" id="JBDFQZ010000011">
    <property type="protein sequence ID" value="KAK9677482.1"/>
    <property type="molecule type" value="Genomic_DNA"/>
</dbReference>
<evidence type="ECO:0000313" key="4">
    <source>
        <dbReference type="Proteomes" id="UP001443914"/>
    </source>
</evidence>
<keyword evidence="4" id="KW-1185">Reference proteome</keyword>
<dbReference type="PANTHER" id="PTHR33734">
    <property type="entry name" value="LYSM DOMAIN-CONTAINING GPI-ANCHORED PROTEIN 2"/>
    <property type="match status" value="1"/>
</dbReference>
<evidence type="ECO:0000259" key="2">
    <source>
        <dbReference type="PROSITE" id="PS51782"/>
    </source>
</evidence>
<dbReference type="SMART" id="SM00257">
    <property type="entry name" value="LysM"/>
    <property type="match status" value="2"/>
</dbReference>
<dbReference type="PANTHER" id="PTHR33734:SF11">
    <property type="entry name" value="LYSM DOMAIN-CONTAINING GPI-ANCHORED PROTEIN 2"/>
    <property type="match status" value="1"/>
</dbReference>
<name>A0AAW1HM87_SAPOF</name>
<proteinExistence type="predicted"/>
<gene>
    <name evidence="3" type="ORF">RND81_11G145900</name>
</gene>
<dbReference type="InterPro" id="IPR018392">
    <property type="entry name" value="LysM"/>
</dbReference>
<dbReference type="Proteomes" id="UP001443914">
    <property type="component" value="Unassembled WGS sequence"/>
</dbReference>
<protein>
    <recommendedName>
        <fullName evidence="2">LysM domain-containing protein</fullName>
    </recommendedName>
</protein>
<comment type="caution">
    <text evidence="3">The sequence shown here is derived from an EMBL/GenBank/DDBJ whole genome shotgun (WGS) entry which is preliminary data.</text>
</comment>
<dbReference type="SUPFAM" id="SSF54106">
    <property type="entry name" value="LysM domain"/>
    <property type="match status" value="2"/>
</dbReference>
<keyword evidence="1" id="KW-0732">Signal</keyword>
<dbReference type="InterPro" id="IPR036779">
    <property type="entry name" value="LysM_dom_sf"/>
</dbReference>
<evidence type="ECO:0000313" key="3">
    <source>
        <dbReference type="EMBL" id="KAK9677482.1"/>
    </source>
</evidence>
<dbReference type="CDD" id="cd00118">
    <property type="entry name" value="LysM"/>
    <property type="match status" value="2"/>
</dbReference>
<feature type="domain" description="LysM" evidence="2">
    <location>
        <begin position="178"/>
        <end position="222"/>
    </location>
</feature>
<sequence>MSTTYQNHFIKLTIISIFIIITISTPSTSAQAAPAFKCTTKPTCKALVGYISPNKTTLSNIQKLFQVKTLRTLLGVNNLPPNTPSNYSVAVNSTVKIPFPCRCFNGTGVSNQVPKYKVVKNDGLYHIAAQVFSGLVTDQQIQSANGIKDLNLIIIGQDLWIPLPCSCDDVDGEKVVHYGHVVAAGSSVDKIASEFGTTPQTLMTVNDIKDPKDLIAGQVLDVPLRACNSSVNPASFDYPLLVPDGTYVDTAHNCVMCKCNVSKSLTLQCDPSGLKAVDWPTCPSMKCASSNMFLGNSTDQSSCGSSSCAYAGFLKNQTILTTMATSICPGNSPNESNEGLKINSRGWSFITIMLCIQLLFLHRFL</sequence>
<accession>A0AAW1HM87</accession>
<feature type="signal peptide" evidence="1">
    <location>
        <begin position="1"/>
        <end position="32"/>
    </location>
</feature>
<evidence type="ECO:0000256" key="1">
    <source>
        <dbReference type="SAM" id="SignalP"/>
    </source>
</evidence>
<feature type="domain" description="LysM" evidence="2">
    <location>
        <begin position="114"/>
        <end position="161"/>
    </location>
</feature>
<feature type="chain" id="PRO_5043441384" description="LysM domain-containing protein" evidence="1">
    <location>
        <begin position="33"/>
        <end position="365"/>
    </location>
</feature>
<dbReference type="Gene3D" id="3.10.350.10">
    <property type="entry name" value="LysM domain"/>
    <property type="match status" value="2"/>
</dbReference>
<dbReference type="Pfam" id="PF01476">
    <property type="entry name" value="LysM"/>
    <property type="match status" value="2"/>
</dbReference>
<dbReference type="PROSITE" id="PS51782">
    <property type="entry name" value="LYSM"/>
    <property type="match status" value="2"/>
</dbReference>
<organism evidence="3 4">
    <name type="scientific">Saponaria officinalis</name>
    <name type="common">Common soapwort</name>
    <name type="synonym">Lychnis saponaria</name>
    <dbReference type="NCBI Taxonomy" id="3572"/>
    <lineage>
        <taxon>Eukaryota</taxon>
        <taxon>Viridiplantae</taxon>
        <taxon>Streptophyta</taxon>
        <taxon>Embryophyta</taxon>
        <taxon>Tracheophyta</taxon>
        <taxon>Spermatophyta</taxon>
        <taxon>Magnoliopsida</taxon>
        <taxon>eudicotyledons</taxon>
        <taxon>Gunneridae</taxon>
        <taxon>Pentapetalae</taxon>
        <taxon>Caryophyllales</taxon>
        <taxon>Caryophyllaceae</taxon>
        <taxon>Caryophylleae</taxon>
        <taxon>Saponaria</taxon>
    </lineage>
</organism>